<keyword evidence="2" id="KW-1185">Reference proteome</keyword>
<dbReference type="RefSeq" id="XP_020896132.1">
    <property type="nucleotide sequence ID" value="XM_021040473.2"/>
</dbReference>
<dbReference type="Gene3D" id="2.40.50.140">
    <property type="entry name" value="Nucleic acid-binding proteins"/>
    <property type="match status" value="1"/>
</dbReference>
<accession>A0A913WYM9</accession>
<proteinExistence type="predicted"/>
<dbReference type="EnsemblMetazoa" id="XM_021040473.2">
    <property type="protein sequence ID" value="XP_020896132.1"/>
    <property type="gene ID" value="LOC114574197"/>
</dbReference>
<dbReference type="SUPFAM" id="SSF50249">
    <property type="entry name" value="Nucleic acid-binding proteins"/>
    <property type="match status" value="1"/>
</dbReference>
<organism evidence="1 2">
    <name type="scientific">Exaiptasia diaphana</name>
    <name type="common">Tropical sea anemone</name>
    <name type="synonym">Aiptasia pulchella</name>
    <dbReference type="NCBI Taxonomy" id="2652724"/>
    <lineage>
        <taxon>Eukaryota</taxon>
        <taxon>Metazoa</taxon>
        <taxon>Cnidaria</taxon>
        <taxon>Anthozoa</taxon>
        <taxon>Hexacorallia</taxon>
        <taxon>Actiniaria</taxon>
        <taxon>Aiptasiidae</taxon>
        <taxon>Exaiptasia</taxon>
    </lineage>
</organism>
<dbReference type="AlphaFoldDB" id="A0A913WYM9"/>
<dbReference type="OrthoDB" id="5987580at2759"/>
<dbReference type="GeneID" id="114574197"/>
<dbReference type="InterPro" id="IPR012340">
    <property type="entry name" value="NA-bd_OB-fold"/>
</dbReference>
<dbReference type="Proteomes" id="UP000887567">
    <property type="component" value="Unplaced"/>
</dbReference>
<protein>
    <submittedName>
        <fullName evidence="1">Uncharacterized protein</fullName>
    </submittedName>
</protein>
<dbReference type="KEGG" id="epa:114574197"/>
<dbReference type="OMA" id="KSECMAT"/>
<evidence type="ECO:0000313" key="2">
    <source>
        <dbReference type="Proteomes" id="UP000887567"/>
    </source>
</evidence>
<sequence length="338" mass="38181">MGDEKPQIECYIHSVSPIRKSGRTSYFNYVLQTEDSIKKGVSFNLERREAMETLSKQKSPVKIDKYQTSDKYGREDVLVNKDTTITPTMVNFAYQDQEEVISIASLNHVASEQLITIKGYLAHLGCTKKISINGSEVKKQEGYIADPSGFIKVIFWGGHADNQQEGCTYVFKKIRIRTSQGQIYLNTPKQEEECSIEPTDPFRDPTCQVDDPSVNNDLIGSIIGVLSSTRNLACGHCSRKVNIKGNLALCATCKMTQKKDACDVTWYFKLFVQSKQDGKKVHLHVFNQSVVQKIFHMKDLTDDSSEDDILCALLELSEVKITYDSQTHNIIDIELIDI</sequence>
<reference evidence="1" key="1">
    <citation type="submission" date="2022-11" db="UniProtKB">
        <authorList>
            <consortium name="EnsemblMetazoa"/>
        </authorList>
    </citation>
    <scope>IDENTIFICATION</scope>
</reference>
<name>A0A913WYM9_EXADI</name>
<evidence type="ECO:0000313" key="1">
    <source>
        <dbReference type="EnsemblMetazoa" id="XP_020896132.1"/>
    </source>
</evidence>